<dbReference type="PANTHER" id="PTHR24089">
    <property type="entry name" value="SOLUTE CARRIER FAMILY 25"/>
    <property type="match status" value="1"/>
</dbReference>
<keyword evidence="6" id="KW-0496">Mitochondrion</keyword>
<comment type="subcellular location">
    <subcellularLocation>
        <location evidence="1">Mitochondrion membrane</location>
        <topology evidence="1">Multi-pass membrane protein</topology>
    </subcellularLocation>
</comment>
<evidence type="ECO:0000256" key="5">
    <source>
        <dbReference type="ARBA" id="ARBA00022989"/>
    </source>
</evidence>
<dbReference type="InterPro" id="IPR023395">
    <property type="entry name" value="MCP_dom_sf"/>
</dbReference>
<gene>
    <name evidence="10" type="ORF">PCASD_06664</name>
</gene>
<evidence type="ECO:0000256" key="2">
    <source>
        <dbReference type="ARBA" id="ARBA00022448"/>
    </source>
</evidence>
<dbReference type="GO" id="GO:0031966">
    <property type="term" value="C:mitochondrial membrane"/>
    <property type="evidence" value="ECO:0007669"/>
    <property type="project" value="UniProtKB-SubCell"/>
</dbReference>
<dbReference type="EMBL" id="PGCI01000151">
    <property type="protein sequence ID" value="PLW36950.1"/>
    <property type="molecule type" value="Genomic_DNA"/>
</dbReference>
<accession>A0A2N5UGV1</accession>
<keyword evidence="7 8" id="KW-0472">Membrane</keyword>
<evidence type="ECO:0000256" key="9">
    <source>
        <dbReference type="RuleBase" id="RU000488"/>
    </source>
</evidence>
<evidence type="ECO:0000256" key="8">
    <source>
        <dbReference type="PROSITE-ProRule" id="PRU00282"/>
    </source>
</evidence>
<evidence type="ECO:0000313" key="10">
    <source>
        <dbReference type="EMBL" id="PLW36950.1"/>
    </source>
</evidence>
<protein>
    <recommendedName>
        <fullName evidence="12">Mitochondrial carrier</fullName>
    </recommendedName>
</protein>
<evidence type="ECO:0000256" key="6">
    <source>
        <dbReference type="ARBA" id="ARBA00023128"/>
    </source>
</evidence>
<dbReference type="Proteomes" id="UP000235392">
    <property type="component" value="Unassembled WGS sequence"/>
</dbReference>
<keyword evidence="2 9" id="KW-0813">Transport</keyword>
<dbReference type="InterPro" id="IPR018108">
    <property type="entry name" value="MCP_transmembrane"/>
</dbReference>
<evidence type="ECO:0008006" key="12">
    <source>
        <dbReference type="Google" id="ProtNLM"/>
    </source>
</evidence>
<keyword evidence="3 8" id="KW-0812">Transmembrane</keyword>
<dbReference type="AlphaFoldDB" id="A0A2N5UGV1"/>
<dbReference type="InterPro" id="IPR002067">
    <property type="entry name" value="MCP"/>
</dbReference>
<sequence>MGYADTSSAAFSSIFLLTSTHYPGSNTTISRHTSTSTNALAPITTPPAAVAGTPSAMATTATTTMTATSRNEAKTKKGGKTNLVEYFIAGGAAGAMSRTVVSPLERLKIIFQCQGPGQPQYHGIWHSLVKIGKEEGWQGYFKGNGINVIRIAPYSAIQFTTYEMAKKVLTSLSASEQLSTPLRLGAGAFAGICSVVCTYPLDLVRSRLSVISASIGGAVQQGSSNREMGMVAMGKMVYKHEAGSRASTGAWSPPSLAWPRTWAPTLRHTSSSKRASVHPYPLSSQITLPLPIPVAVNKAARNSLTTSCANWPAVLSPATFSQTITYPLDVLRRRMQVVGLNSLGFQYHGAWDASLKIIRKEGVVGLYKGLWPNFLKVAPSIGTSFVTYELVRDYLLTL</sequence>
<dbReference type="PRINTS" id="PR00926">
    <property type="entry name" value="MITOCARRIER"/>
</dbReference>
<organism evidence="10 11">
    <name type="scientific">Puccinia coronata f. sp. avenae</name>
    <dbReference type="NCBI Taxonomy" id="200324"/>
    <lineage>
        <taxon>Eukaryota</taxon>
        <taxon>Fungi</taxon>
        <taxon>Dikarya</taxon>
        <taxon>Basidiomycota</taxon>
        <taxon>Pucciniomycotina</taxon>
        <taxon>Pucciniomycetes</taxon>
        <taxon>Pucciniales</taxon>
        <taxon>Pucciniaceae</taxon>
        <taxon>Puccinia</taxon>
    </lineage>
</organism>
<dbReference type="Gene3D" id="1.50.40.10">
    <property type="entry name" value="Mitochondrial carrier domain"/>
    <property type="match status" value="1"/>
</dbReference>
<evidence type="ECO:0000256" key="7">
    <source>
        <dbReference type="ARBA" id="ARBA00023136"/>
    </source>
</evidence>
<dbReference type="Pfam" id="PF00153">
    <property type="entry name" value="Mito_carr"/>
    <property type="match status" value="3"/>
</dbReference>
<evidence type="ECO:0000313" key="11">
    <source>
        <dbReference type="Proteomes" id="UP000235392"/>
    </source>
</evidence>
<dbReference type="PROSITE" id="PS50920">
    <property type="entry name" value="SOLCAR"/>
    <property type="match status" value="2"/>
</dbReference>
<evidence type="ECO:0000256" key="4">
    <source>
        <dbReference type="ARBA" id="ARBA00022737"/>
    </source>
</evidence>
<comment type="caution">
    <text evidence="10">The sequence shown here is derived from an EMBL/GenBank/DDBJ whole genome shotgun (WGS) entry which is preliminary data.</text>
</comment>
<evidence type="ECO:0000256" key="3">
    <source>
        <dbReference type="ARBA" id="ARBA00022692"/>
    </source>
</evidence>
<evidence type="ECO:0000256" key="1">
    <source>
        <dbReference type="ARBA" id="ARBA00004225"/>
    </source>
</evidence>
<comment type="similarity">
    <text evidence="9">Belongs to the mitochondrial carrier (TC 2.A.29) family.</text>
</comment>
<keyword evidence="5" id="KW-1133">Transmembrane helix</keyword>
<dbReference type="GO" id="GO:0055085">
    <property type="term" value="P:transmembrane transport"/>
    <property type="evidence" value="ECO:0007669"/>
    <property type="project" value="InterPro"/>
</dbReference>
<name>A0A2N5UGV1_9BASI</name>
<feature type="repeat" description="Solcar" evidence="8">
    <location>
        <begin position="305"/>
        <end position="394"/>
    </location>
</feature>
<reference evidence="10 11" key="1">
    <citation type="submission" date="2017-11" db="EMBL/GenBank/DDBJ databases">
        <title>De novo assembly and phasing of dikaryotic genomes from two isolates of Puccinia coronata f. sp. avenae, the causal agent of oat crown rust.</title>
        <authorList>
            <person name="Miller M.E."/>
            <person name="Zhang Y."/>
            <person name="Omidvar V."/>
            <person name="Sperschneider J."/>
            <person name="Schwessinger B."/>
            <person name="Raley C."/>
            <person name="Palmer J.M."/>
            <person name="Garnica D."/>
            <person name="Upadhyaya N."/>
            <person name="Rathjen J."/>
            <person name="Taylor J.M."/>
            <person name="Park R.F."/>
            <person name="Dodds P.N."/>
            <person name="Hirsch C.D."/>
            <person name="Kianian S.F."/>
            <person name="Figueroa M."/>
        </authorList>
    </citation>
    <scope>NUCLEOTIDE SEQUENCE [LARGE SCALE GENOMIC DNA]</scope>
    <source>
        <strain evidence="10">12SD80</strain>
    </source>
</reference>
<proteinExistence type="inferred from homology"/>
<feature type="repeat" description="Solcar" evidence="8">
    <location>
        <begin position="81"/>
        <end position="168"/>
    </location>
</feature>
<dbReference type="SUPFAM" id="SSF103506">
    <property type="entry name" value="Mitochondrial carrier"/>
    <property type="match status" value="1"/>
</dbReference>
<keyword evidence="4" id="KW-0677">Repeat</keyword>